<gene>
    <name evidence="1" type="ORF">IPO85_06210</name>
</gene>
<evidence type="ECO:0008006" key="3">
    <source>
        <dbReference type="Google" id="ProtNLM"/>
    </source>
</evidence>
<name>A0A9D7S998_9BACT</name>
<organism evidence="1 2">
    <name type="scientific">Candidatus Defluviibacterium haderslevense</name>
    <dbReference type="NCBI Taxonomy" id="2981993"/>
    <lineage>
        <taxon>Bacteria</taxon>
        <taxon>Pseudomonadati</taxon>
        <taxon>Bacteroidota</taxon>
        <taxon>Saprospiria</taxon>
        <taxon>Saprospirales</taxon>
        <taxon>Saprospiraceae</taxon>
        <taxon>Candidatus Defluviibacterium</taxon>
    </lineage>
</organism>
<accession>A0A9D7S998</accession>
<evidence type="ECO:0000313" key="1">
    <source>
        <dbReference type="EMBL" id="MBK9717094.1"/>
    </source>
</evidence>
<evidence type="ECO:0000313" key="2">
    <source>
        <dbReference type="Proteomes" id="UP000808349"/>
    </source>
</evidence>
<dbReference type="EMBL" id="JADKFW010000004">
    <property type="protein sequence ID" value="MBK9717094.1"/>
    <property type="molecule type" value="Genomic_DNA"/>
</dbReference>
<comment type="caution">
    <text evidence="1">The sequence shown here is derived from an EMBL/GenBank/DDBJ whole genome shotgun (WGS) entry which is preliminary data.</text>
</comment>
<sequence>MKYQLLFFIGYIFLTSCSKKINENDLNRDAEQLAMDLCHTQWVETKLKQVEQKIIRLQDSLNLVLADSLKADLSFKLRKAKDGLEYYTEQKSGYVKNNLEEQNKYTSGLYSDPKNYQLLKDKANELLSKMPSCVSKEY</sequence>
<dbReference type="AlphaFoldDB" id="A0A9D7S998"/>
<dbReference type="PROSITE" id="PS51257">
    <property type="entry name" value="PROKAR_LIPOPROTEIN"/>
    <property type="match status" value="1"/>
</dbReference>
<protein>
    <recommendedName>
        <fullName evidence="3">Lipoprotein</fullName>
    </recommendedName>
</protein>
<reference evidence="1 2" key="1">
    <citation type="submission" date="2020-10" db="EMBL/GenBank/DDBJ databases">
        <title>Connecting structure to function with the recovery of over 1000 high-quality activated sludge metagenome-assembled genomes encoding full-length rRNA genes using long-read sequencing.</title>
        <authorList>
            <person name="Singleton C.M."/>
            <person name="Petriglieri F."/>
            <person name="Kristensen J.M."/>
            <person name="Kirkegaard R.H."/>
            <person name="Michaelsen T.Y."/>
            <person name="Andersen M.H."/>
            <person name="Karst S.M."/>
            <person name="Dueholm M.S."/>
            <person name="Nielsen P.H."/>
            <person name="Albertsen M."/>
        </authorList>
    </citation>
    <scope>NUCLEOTIDE SEQUENCE [LARGE SCALE GENOMIC DNA]</scope>
    <source>
        <strain evidence="1">Ribe_18-Q3-R11-54_BAT3C.373</strain>
    </source>
</reference>
<proteinExistence type="predicted"/>
<dbReference type="Proteomes" id="UP000808349">
    <property type="component" value="Unassembled WGS sequence"/>
</dbReference>